<keyword evidence="2 4" id="KW-0472">Membrane</keyword>
<feature type="compositionally biased region" description="Low complexity" evidence="3">
    <location>
        <begin position="40"/>
        <end position="66"/>
    </location>
</feature>
<dbReference type="InterPro" id="IPR044839">
    <property type="entry name" value="NDR1-like"/>
</dbReference>
<proteinExistence type="predicted"/>
<dbReference type="PANTHER" id="PTHR31234">
    <property type="entry name" value="LATE EMBRYOGENESIS ABUNDANT (LEA) HYDROXYPROLINE-RICH GLYCOPROTEIN FAMILY"/>
    <property type="match status" value="1"/>
</dbReference>
<organism evidence="5 6">
    <name type="scientific">Sesamum alatum</name>
    <dbReference type="NCBI Taxonomy" id="300844"/>
    <lineage>
        <taxon>Eukaryota</taxon>
        <taxon>Viridiplantae</taxon>
        <taxon>Streptophyta</taxon>
        <taxon>Embryophyta</taxon>
        <taxon>Tracheophyta</taxon>
        <taxon>Spermatophyta</taxon>
        <taxon>Magnoliopsida</taxon>
        <taxon>eudicotyledons</taxon>
        <taxon>Gunneridae</taxon>
        <taxon>Pentapetalae</taxon>
        <taxon>asterids</taxon>
        <taxon>lamiids</taxon>
        <taxon>Lamiales</taxon>
        <taxon>Pedaliaceae</taxon>
        <taxon>Sesamum</taxon>
    </lineage>
</organism>
<reference evidence="5" key="1">
    <citation type="submission" date="2020-06" db="EMBL/GenBank/DDBJ databases">
        <authorList>
            <person name="Li T."/>
            <person name="Hu X."/>
            <person name="Zhang T."/>
            <person name="Song X."/>
            <person name="Zhang H."/>
            <person name="Dai N."/>
            <person name="Sheng W."/>
            <person name="Hou X."/>
            <person name="Wei L."/>
        </authorList>
    </citation>
    <scope>NUCLEOTIDE SEQUENCE</scope>
    <source>
        <strain evidence="5">3651</strain>
        <tissue evidence="5">Leaf</tissue>
    </source>
</reference>
<evidence type="ECO:0000256" key="3">
    <source>
        <dbReference type="SAM" id="MobiDB-lite"/>
    </source>
</evidence>
<feature type="transmembrane region" description="Helical" evidence="4">
    <location>
        <begin position="108"/>
        <end position="129"/>
    </location>
</feature>
<evidence type="ECO:0000256" key="1">
    <source>
        <dbReference type="ARBA" id="ARBA00004370"/>
    </source>
</evidence>
<accession>A0AAE2CQJ5</accession>
<dbReference type="Proteomes" id="UP001293254">
    <property type="component" value="Unassembled WGS sequence"/>
</dbReference>
<dbReference type="GO" id="GO:0005886">
    <property type="term" value="C:plasma membrane"/>
    <property type="evidence" value="ECO:0007669"/>
    <property type="project" value="TreeGrafter"/>
</dbReference>
<reference evidence="5" key="2">
    <citation type="journal article" date="2024" name="Plant">
        <title>Genomic evolution and insights into agronomic trait innovations of Sesamum species.</title>
        <authorList>
            <person name="Miao H."/>
            <person name="Wang L."/>
            <person name="Qu L."/>
            <person name="Liu H."/>
            <person name="Sun Y."/>
            <person name="Le M."/>
            <person name="Wang Q."/>
            <person name="Wei S."/>
            <person name="Zheng Y."/>
            <person name="Lin W."/>
            <person name="Duan Y."/>
            <person name="Cao H."/>
            <person name="Xiong S."/>
            <person name="Wang X."/>
            <person name="Wei L."/>
            <person name="Li C."/>
            <person name="Ma Q."/>
            <person name="Ju M."/>
            <person name="Zhao R."/>
            <person name="Li G."/>
            <person name="Mu C."/>
            <person name="Tian Q."/>
            <person name="Mei H."/>
            <person name="Zhang T."/>
            <person name="Gao T."/>
            <person name="Zhang H."/>
        </authorList>
    </citation>
    <scope>NUCLEOTIDE SEQUENCE</scope>
    <source>
        <strain evidence="5">3651</strain>
    </source>
</reference>
<comment type="caution">
    <text evidence="5">The sequence shown here is derived from an EMBL/GenBank/DDBJ whole genome shotgun (WGS) entry which is preliminary data.</text>
</comment>
<protein>
    <recommendedName>
        <fullName evidence="7">Late embryogenesis abundant protein LEA-2 subgroup domain-containing protein</fullName>
    </recommendedName>
</protein>
<dbReference type="PANTHER" id="PTHR31234:SF2">
    <property type="entry name" value="OS05G0199100 PROTEIN"/>
    <property type="match status" value="1"/>
</dbReference>
<name>A0AAE2CQJ5_9LAMI</name>
<evidence type="ECO:0008006" key="7">
    <source>
        <dbReference type="Google" id="ProtNLM"/>
    </source>
</evidence>
<evidence type="ECO:0000313" key="6">
    <source>
        <dbReference type="Proteomes" id="UP001293254"/>
    </source>
</evidence>
<feature type="region of interest" description="Disordered" evidence="3">
    <location>
        <begin position="1"/>
        <end position="66"/>
    </location>
</feature>
<evidence type="ECO:0000256" key="4">
    <source>
        <dbReference type="SAM" id="Phobius"/>
    </source>
</evidence>
<keyword evidence="4" id="KW-1133">Transmembrane helix</keyword>
<comment type="subcellular location">
    <subcellularLocation>
        <location evidence="1">Membrane</location>
    </subcellularLocation>
</comment>
<gene>
    <name evidence="5" type="ORF">Salat_0845000</name>
</gene>
<keyword evidence="4" id="KW-0812">Transmembrane</keyword>
<sequence>MLHAASETDSTSIGPPSSSPKAYYVQSPSCDSNDEMDKCSSSNSRSPLDSPSFPRHSMASSSSTAASRISGNRRRWNKHYCNVVAEEEGALDEDYYGDIAYPRQCKCLMLVLAFGMVFAGICLVIWGASRPYKAQVRVKSLRVNNLYYGEGSDRTGVPTKFLSVNCSANIVVYNPARFFGIHVSFRTVNLIYSQITVATGELKKYYQPKKSRRIMQVSLVGQGVPLYGSGMALAASDESGGIPFKLELGIQSRGYLVGKLVKTKHTRHVSCSLVINSEHTKDIIFETNSCKYT</sequence>
<evidence type="ECO:0000313" key="5">
    <source>
        <dbReference type="EMBL" id="KAK4430833.1"/>
    </source>
</evidence>
<dbReference type="AlphaFoldDB" id="A0AAE2CQJ5"/>
<keyword evidence="6" id="KW-1185">Reference proteome</keyword>
<dbReference type="GO" id="GO:0098542">
    <property type="term" value="P:defense response to other organism"/>
    <property type="evidence" value="ECO:0007669"/>
    <property type="project" value="InterPro"/>
</dbReference>
<evidence type="ECO:0000256" key="2">
    <source>
        <dbReference type="ARBA" id="ARBA00023136"/>
    </source>
</evidence>
<dbReference type="EMBL" id="JACGWO010000003">
    <property type="protein sequence ID" value="KAK4430833.1"/>
    <property type="molecule type" value="Genomic_DNA"/>
</dbReference>
<feature type="compositionally biased region" description="Polar residues" evidence="3">
    <location>
        <begin position="7"/>
        <end position="31"/>
    </location>
</feature>